<feature type="signal peptide" evidence="1">
    <location>
        <begin position="1"/>
        <end position="24"/>
    </location>
</feature>
<evidence type="ECO:0000259" key="2">
    <source>
        <dbReference type="Pfam" id="PF13648"/>
    </source>
</evidence>
<evidence type="ECO:0000313" key="4">
    <source>
        <dbReference type="Proteomes" id="UP000184036"/>
    </source>
</evidence>
<proteinExistence type="predicted"/>
<dbReference type="PROSITE" id="PS51257">
    <property type="entry name" value="PROKAR_LIPOPROTEIN"/>
    <property type="match status" value="1"/>
</dbReference>
<feature type="chain" id="PRO_5012770455" evidence="1">
    <location>
        <begin position="25"/>
        <end position="127"/>
    </location>
</feature>
<organism evidence="3 4">
    <name type="scientific">Flavobacterium segetis</name>
    <dbReference type="NCBI Taxonomy" id="271157"/>
    <lineage>
        <taxon>Bacteria</taxon>
        <taxon>Pseudomonadati</taxon>
        <taxon>Bacteroidota</taxon>
        <taxon>Flavobacteriia</taxon>
        <taxon>Flavobacteriales</taxon>
        <taxon>Flavobacteriaceae</taxon>
        <taxon>Flavobacterium</taxon>
    </lineage>
</organism>
<evidence type="ECO:0000256" key="1">
    <source>
        <dbReference type="SAM" id="SignalP"/>
    </source>
</evidence>
<protein>
    <submittedName>
        <fullName evidence="3">Lipocalin-like domain-containing protein</fullName>
    </submittedName>
</protein>
<keyword evidence="1" id="KW-0732">Signal</keyword>
<reference evidence="4" key="1">
    <citation type="submission" date="2016-11" db="EMBL/GenBank/DDBJ databases">
        <authorList>
            <person name="Varghese N."/>
            <person name="Submissions S."/>
        </authorList>
    </citation>
    <scope>NUCLEOTIDE SEQUENCE [LARGE SCALE GENOMIC DNA]</scope>
    <source>
        <strain evidence="4">DSM 19741</strain>
    </source>
</reference>
<dbReference type="InterPro" id="IPR024311">
    <property type="entry name" value="Lipocalin-like"/>
</dbReference>
<feature type="domain" description="Lipocalin-like" evidence="2">
    <location>
        <begin position="36"/>
        <end position="109"/>
    </location>
</feature>
<gene>
    <name evidence="3" type="ORF">SAMN05444396_10180</name>
</gene>
<dbReference type="Pfam" id="PF13648">
    <property type="entry name" value="Lipocalin_4"/>
    <property type="match status" value="1"/>
</dbReference>
<dbReference type="EMBL" id="FQWE01000001">
    <property type="protein sequence ID" value="SHF72571.1"/>
    <property type="molecule type" value="Genomic_DNA"/>
</dbReference>
<dbReference type="RefSeq" id="WP_072986742.1">
    <property type="nucleotide sequence ID" value="NZ_FQWE01000001.1"/>
</dbReference>
<dbReference type="Proteomes" id="UP000184036">
    <property type="component" value="Unassembled WGS sequence"/>
</dbReference>
<sequence>MKNLKKNFSAVFLTICVLSGFLFTSCDKEETEANLIVKNWTLESKTVLGASVITDCEKGSTWNFKTGGKYEIKDCQDTKTGTWRIADDGKTLTLDDVKAYKVVEKSFSNLVIELQAGDLGLVRWTFK</sequence>
<name>A0A1M5E0J3_9FLAO</name>
<evidence type="ECO:0000313" key="3">
    <source>
        <dbReference type="EMBL" id="SHF72571.1"/>
    </source>
</evidence>
<dbReference type="OrthoDB" id="1256117at2"/>
<accession>A0A1M5E0J3</accession>
<keyword evidence="4" id="KW-1185">Reference proteome</keyword>
<dbReference type="AlphaFoldDB" id="A0A1M5E0J3"/>